<dbReference type="AlphaFoldDB" id="B8APW3"/>
<gene>
    <name evidence="2" type="ORF">OsI_11660</name>
</gene>
<name>B8APW3_ORYSI</name>
<dbReference type="Gene3D" id="3.30.1440.10">
    <property type="match status" value="1"/>
</dbReference>
<dbReference type="OMA" id="HKEVDHI"/>
<accession>B8APW3</accession>
<dbReference type="SUPFAM" id="SSF55282">
    <property type="entry name" value="RL5-like"/>
    <property type="match status" value="1"/>
</dbReference>
<feature type="compositionally biased region" description="Low complexity" evidence="1">
    <location>
        <begin position="100"/>
        <end position="115"/>
    </location>
</feature>
<feature type="compositionally biased region" description="Polar residues" evidence="1">
    <location>
        <begin position="157"/>
        <end position="168"/>
    </location>
</feature>
<evidence type="ECO:0000313" key="2">
    <source>
        <dbReference type="EMBL" id="EEC75302.1"/>
    </source>
</evidence>
<dbReference type="Proteomes" id="UP000007015">
    <property type="component" value="Chromosome 3"/>
</dbReference>
<proteinExistence type="predicted"/>
<keyword evidence="3" id="KW-1185">Reference proteome</keyword>
<feature type="region of interest" description="Disordered" evidence="1">
    <location>
        <begin position="99"/>
        <end position="122"/>
    </location>
</feature>
<dbReference type="STRING" id="39946.B8APW3"/>
<dbReference type="InterPro" id="IPR022803">
    <property type="entry name" value="Ribosomal_uL5_dom_sf"/>
</dbReference>
<dbReference type="HOGENOM" id="CLU_964386_0_0_1"/>
<dbReference type="PANTHER" id="PTHR45224:SF3">
    <property type="entry name" value="OS11G0506300 PROTEIN"/>
    <property type="match status" value="1"/>
</dbReference>
<feature type="region of interest" description="Disordered" evidence="1">
    <location>
        <begin position="144"/>
        <end position="174"/>
    </location>
</feature>
<feature type="region of interest" description="Disordered" evidence="1">
    <location>
        <begin position="22"/>
        <end position="86"/>
    </location>
</feature>
<organism evidence="2 3">
    <name type="scientific">Oryza sativa subsp. indica</name>
    <name type="common">Rice</name>
    <dbReference type="NCBI Taxonomy" id="39946"/>
    <lineage>
        <taxon>Eukaryota</taxon>
        <taxon>Viridiplantae</taxon>
        <taxon>Streptophyta</taxon>
        <taxon>Embryophyta</taxon>
        <taxon>Tracheophyta</taxon>
        <taxon>Spermatophyta</taxon>
        <taxon>Magnoliopsida</taxon>
        <taxon>Liliopsida</taxon>
        <taxon>Poales</taxon>
        <taxon>Poaceae</taxon>
        <taxon>BOP clade</taxon>
        <taxon>Oryzoideae</taxon>
        <taxon>Oryzeae</taxon>
        <taxon>Oryzinae</taxon>
        <taxon>Oryza</taxon>
        <taxon>Oryza sativa</taxon>
    </lineage>
</organism>
<dbReference type="Gramene" id="BGIOSGA010692-TA">
    <property type="protein sequence ID" value="BGIOSGA010692-PA"/>
    <property type="gene ID" value="BGIOSGA010692"/>
</dbReference>
<dbReference type="EMBL" id="CM000128">
    <property type="protein sequence ID" value="EEC75302.1"/>
    <property type="molecule type" value="Genomic_DNA"/>
</dbReference>
<evidence type="ECO:0008006" key="4">
    <source>
        <dbReference type="Google" id="ProtNLM"/>
    </source>
</evidence>
<reference evidence="2 3" key="1">
    <citation type="journal article" date="2005" name="PLoS Biol.">
        <title>The genomes of Oryza sativa: a history of duplications.</title>
        <authorList>
            <person name="Yu J."/>
            <person name="Wang J."/>
            <person name="Lin W."/>
            <person name="Li S."/>
            <person name="Li H."/>
            <person name="Zhou J."/>
            <person name="Ni P."/>
            <person name="Dong W."/>
            <person name="Hu S."/>
            <person name="Zeng C."/>
            <person name="Zhang J."/>
            <person name="Zhang Y."/>
            <person name="Li R."/>
            <person name="Xu Z."/>
            <person name="Li S."/>
            <person name="Li X."/>
            <person name="Zheng H."/>
            <person name="Cong L."/>
            <person name="Lin L."/>
            <person name="Yin J."/>
            <person name="Geng J."/>
            <person name="Li G."/>
            <person name="Shi J."/>
            <person name="Liu J."/>
            <person name="Lv H."/>
            <person name="Li J."/>
            <person name="Wang J."/>
            <person name="Deng Y."/>
            <person name="Ran L."/>
            <person name="Shi X."/>
            <person name="Wang X."/>
            <person name="Wu Q."/>
            <person name="Li C."/>
            <person name="Ren X."/>
            <person name="Wang J."/>
            <person name="Wang X."/>
            <person name="Li D."/>
            <person name="Liu D."/>
            <person name="Zhang X."/>
            <person name="Ji Z."/>
            <person name="Zhao W."/>
            <person name="Sun Y."/>
            <person name="Zhang Z."/>
            <person name="Bao J."/>
            <person name="Han Y."/>
            <person name="Dong L."/>
            <person name="Ji J."/>
            <person name="Chen P."/>
            <person name="Wu S."/>
            <person name="Liu J."/>
            <person name="Xiao Y."/>
            <person name="Bu D."/>
            <person name="Tan J."/>
            <person name="Yang L."/>
            <person name="Ye C."/>
            <person name="Zhang J."/>
            <person name="Xu J."/>
            <person name="Zhou Y."/>
            <person name="Yu Y."/>
            <person name="Zhang B."/>
            <person name="Zhuang S."/>
            <person name="Wei H."/>
            <person name="Liu B."/>
            <person name="Lei M."/>
            <person name="Yu H."/>
            <person name="Li Y."/>
            <person name="Xu H."/>
            <person name="Wei S."/>
            <person name="He X."/>
            <person name="Fang L."/>
            <person name="Zhang Z."/>
            <person name="Zhang Y."/>
            <person name="Huang X."/>
            <person name="Su Z."/>
            <person name="Tong W."/>
            <person name="Li J."/>
            <person name="Tong Z."/>
            <person name="Li S."/>
            <person name="Ye J."/>
            <person name="Wang L."/>
            <person name="Fang L."/>
            <person name="Lei T."/>
            <person name="Chen C."/>
            <person name="Chen H."/>
            <person name="Xu Z."/>
            <person name="Li H."/>
            <person name="Huang H."/>
            <person name="Zhang F."/>
            <person name="Xu H."/>
            <person name="Li N."/>
            <person name="Zhao C."/>
            <person name="Li S."/>
            <person name="Dong L."/>
            <person name="Huang Y."/>
            <person name="Li L."/>
            <person name="Xi Y."/>
            <person name="Qi Q."/>
            <person name="Li W."/>
            <person name="Zhang B."/>
            <person name="Hu W."/>
            <person name="Zhang Y."/>
            <person name="Tian X."/>
            <person name="Jiao Y."/>
            <person name="Liang X."/>
            <person name="Jin J."/>
            <person name="Gao L."/>
            <person name="Zheng W."/>
            <person name="Hao B."/>
            <person name="Liu S."/>
            <person name="Wang W."/>
            <person name="Yuan L."/>
            <person name="Cao M."/>
            <person name="McDermott J."/>
            <person name="Samudrala R."/>
            <person name="Wang J."/>
            <person name="Wong G.K."/>
            <person name="Yang H."/>
        </authorList>
    </citation>
    <scope>NUCLEOTIDE SEQUENCE [LARGE SCALE GENOMIC DNA]</scope>
    <source>
        <strain evidence="3">cv. 93-11</strain>
    </source>
</reference>
<evidence type="ECO:0000256" key="1">
    <source>
        <dbReference type="SAM" id="MobiDB-lite"/>
    </source>
</evidence>
<protein>
    <recommendedName>
        <fullName evidence="4">Myb-like domain-containing protein</fullName>
    </recommendedName>
</protein>
<dbReference type="PANTHER" id="PTHR45224">
    <property type="entry name" value="OS01G0527900 PROTEIN-RELATED"/>
    <property type="match status" value="1"/>
</dbReference>
<evidence type="ECO:0000313" key="3">
    <source>
        <dbReference type="Proteomes" id="UP000007015"/>
    </source>
</evidence>
<sequence length="289" mass="31707">MSWQTRKEAAAAAQDMLKLDAAQMRKPAASQSRKGAAVPMRKAQGGAWAESMVPEQSSSGLAARMPEHRSSGYGTASPPPSSFTDGSCFFNGSAGGFFGSAGQSPGGQPWSSQSSDPATWGNNATSLGGFINLIQPNLSQQFNFVGGQNQSEDDYSTPISARDNTYDSVDSGDEAPRTEKRIFWTQEEDVRMMSSWLLNSTDSTVGVDRKNDQYWTDVEATYNETTPSHRRRNAKQIKDRFHKVLEKIACYVTVRGEKAMQLLESGLKVKEYELVSVLLCFGIQEHMNC</sequence>